<organism evidence="1 2">
    <name type="scientific">Necator americanus</name>
    <name type="common">Human hookworm</name>
    <dbReference type="NCBI Taxonomy" id="51031"/>
    <lineage>
        <taxon>Eukaryota</taxon>
        <taxon>Metazoa</taxon>
        <taxon>Ecdysozoa</taxon>
        <taxon>Nematoda</taxon>
        <taxon>Chromadorea</taxon>
        <taxon>Rhabditida</taxon>
        <taxon>Rhabditina</taxon>
        <taxon>Rhabditomorpha</taxon>
        <taxon>Strongyloidea</taxon>
        <taxon>Ancylostomatidae</taxon>
        <taxon>Bunostominae</taxon>
        <taxon>Necator</taxon>
    </lineage>
</organism>
<evidence type="ECO:0000313" key="2">
    <source>
        <dbReference type="Proteomes" id="UP001303046"/>
    </source>
</evidence>
<sequence>MRKILFKKDFSQVTTIVPAHAIAICIRIEQKADRKEVYLAEQSLQLLRNVVISQQAYEAATLRMRMNKKTPLPNG</sequence>
<name>A0ABR1E1T3_NECAM</name>
<gene>
    <name evidence="1" type="primary">Necator_chrV.g19614</name>
    <name evidence="1" type="ORF">RB195_014822</name>
</gene>
<dbReference type="EMBL" id="JAVFWL010000005">
    <property type="protein sequence ID" value="KAK6756629.1"/>
    <property type="molecule type" value="Genomic_DNA"/>
</dbReference>
<proteinExistence type="predicted"/>
<accession>A0ABR1E1T3</accession>
<keyword evidence="2" id="KW-1185">Reference proteome</keyword>
<protein>
    <submittedName>
        <fullName evidence="1">Uncharacterized protein</fullName>
    </submittedName>
</protein>
<reference evidence="1 2" key="1">
    <citation type="submission" date="2023-08" db="EMBL/GenBank/DDBJ databases">
        <title>A Necator americanus chromosomal reference genome.</title>
        <authorList>
            <person name="Ilik V."/>
            <person name="Petrzelkova K.J."/>
            <person name="Pardy F."/>
            <person name="Fuh T."/>
            <person name="Niatou-Singa F.S."/>
            <person name="Gouil Q."/>
            <person name="Baker L."/>
            <person name="Ritchie M.E."/>
            <person name="Jex A.R."/>
            <person name="Gazzola D."/>
            <person name="Li H."/>
            <person name="Toshio Fujiwara R."/>
            <person name="Zhan B."/>
            <person name="Aroian R.V."/>
            <person name="Pafco B."/>
            <person name="Schwarz E.M."/>
        </authorList>
    </citation>
    <scope>NUCLEOTIDE SEQUENCE [LARGE SCALE GENOMIC DNA]</scope>
    <source>
        <strain evidence="1 2">Aroian</strain>
        <tissue evidence="1">Whole animal</tissue>
    </source>
</reference>
<comment type="caution">
    <text evidence="1">The sequence shown here is derived from an EMBL/GenBank/DDBJ whole genome shotgun (WGS) entry which is preliminary data.</text>
</comment>
<evidence type="ECO:0000313" key="1">
    <source>
        <dbReference type="EMBL" id="KAK6756629.1"/>
    </source>
</evidence>
<dbReference type="Proteomes" id="UP001303046">
    <property type="component" value="Unassembled WGS sequence"/>
</dbReference>